<protein>
    <submittedName>
        <fullName evidence="1">Uncharacterized protein</fullName>
    </submittedName>
</protein>
<dbReference type="Proteomes" id="UP000291213">
    <property type="component" value="Unassembled WGS sequence"/>
</dbReference>
<sequence>MPDTLARLYMFRSGRDAQKFVCDIKNAEGKNVRYGSIRLANQTYDLNKEIGLIVRVEAKRVSKLLETGEEYYRFNLDIPVFHMSLEGEFRVKETRNAL</sequence>
<dbReference type="RefSeq" id="WP_131160162.1">
    <property type="nucleotide sequence ID" value="NZ_BDMD01000045.1"/>
</dbReference>
<name>A0A401H9T9_AERPX</name>
<gene>
    <name evidence="1" type="ORF">apy_08880</name>
</gene>
<dbReference type="AlphaFoldDB" id="A0A401H9T9"/>
<proteinExistence type="predicted"/>
<evidence type="ECO:0000313" key="1">
    <source>
        <dbReference type="EMBL" id="GBF09163.1"/>
    </source>
</evidence>
<dbReference type="EMBL" id="BDMD01000045">
    <property type="protein sequence ID" value="GBF09163.1"/>
    <property type="molecule type" value="Genomic_DNA"/>
</dbReference>
<organism evidence="1 2">
    <name type="scientific">Aeropyrum pernix</name>
    <dbReference type="NCBI Taxonomy" id="56636"/>
    <lineage>
        <taxon>Archaea</taxon>
        <taxon>Thermoproteota</taxon>
        <taxon>Thermoprotei</taxon>
        <taxon>Desulfurococcales</taxon>
        <taxon>Desulfurococcaceae</taxon>
        <taxon>Aeropyrum</taxon>
    </lineage>
</organism>
<evidence type="ECO:0000313" key="2">
    <source>
        <dbReference type="Proteomes" id="UP000291213"/>
    </source>
</evidence>
<comment type="caution">
    <text evidence="1">The sequence shown here is derived from an EMBL/GenBank/DDBJ whole genome shotgun (WGS) entry which is preliminary data.</text>
</comment>
<accession>A0A401H9T9</accession>
<reference evidence="1 2" key="1">
    <citation type="submission" date="2017-02" db="EMBL/GenBank/DDBJ databases">
        <title>isolation and characterization of a novel temperate virus Aeropyrum globular virus 1 infecting hyperthermophilic archaeon Aeropyrum.</title>
        <authorList>
            <person name="Yumiya M."/>
            <person name="Yoshida T."/>
            <person name="Sako Y."/>
        </authorList>
    </citation>
    <scope>NUCLEOTIDE SEQUENCE [LARGE SCALE GENOMIC DNA]</scope>
    <source>
        <strain evidence="1 2">YK1-12-2013</strain>
    </source>
</reference>